<dbReference type="PANTHER" id="PTHR42832">
    <property type="entry name" value="AMINO ACID AMINOTRANSFERASE"/>
    <property type="match status" value="1"/>
</dbReference>
<dbReference type="InterPro" id="IPR015421">
    <property type="entry name" value="PyrdxlP-dep_Trfase_major"/>
</dbReference>
<dbReference type="Gene3D" id="3.40.640.10">
    <property type="entry name" value="Type I PLP-dependent aspartate aminotransferase-like (Major domain)"/>
    <property type="match status" value="1"/>
</dbReference>
<evidence type="ECO:0000256" key="2">
    <source>
        <dbReference type="ARBA" id="ARBA00022576"/>
    </source>
</evidence>
<dbReference type="InterPro" id="IPR050881">
    <property type="entry name" value="LL-DAP_aminotransferase"/>
</dbReference>
<dbReference type="InterPro" id="IPR019880">
    <property type="entry name" value="OxyQ"/>
</dbReference>
<dbReference type="GO" id="GO:0008483">
    <property type="term" value="F:transaminase activity"/>
    <property type="evidence" value="ECO:0007669"/>
    <property type="project" value="UniProtKB-KW"/>
</dbReference>
<dbReference type="PROSITE" id="PS00105">
    <property type="entry name" value="AA_TRANSFER_CLASS_1"/>
    <property type="match status" value="1"/>
</dbReference>
<accession>A0A318A2U6</accession>
<keyword evidence="3 4" id="KW-0808">Transferase</keyword>
<evidence type="ECO:0000256" key="4">
    <source>
        <dbReference type="RuleBase" id="RU000481"/>
    </source>
</evidence>
<keyword evidence="7" id="KW-1185">Reference proteome</keyword>
<dbReference type="InterPro" id="IPR004838">
    <property type="entry name" value="NHTrfase_class1_PyrdxlP-BS"/>
</dbReference>
<dbReference type="EC" id="2.6.1.-" evidence="4"/>
<keyword evidence="2 4" id="KW-0032">Aminotransferase</keyword>
<sequence length="381" mass="40565">MKIHAELPGLYIGQVTENMALARTYPGGAISMAGGSPEDPVPAFIREALTELSDAHGYTPASGTVGFRTAARDWMIRRLGAPAELISADDVIPLVGTKELLTLLPTLLGIGEGDTIAVPDPSYPSFPVGAILSGATPYYLPAGELPQPGTKLIWVNSPSNPTGEIVGADYLTALITWARANDALIAADECYIEFHWDESDKCVSVLSEAVNGGSLDNILAIYSMSKRSNLAGYRVGFMTGDPSTLPNLKRLRDYLGLMVPTPILGAAAAALRDDDHVEAQRLIYADRAARMTAALEYAGFQVDLARAGLFLWATEGKSSYDSARWFAQRGIAVTEGASFGPAGEKYVRIALTSTRVDEAIARLVPASHEAQAQREPAGVQL</sequence>
<organism evidence="6 7">
    <name type="scientific">Cryobacterium arcticum</name>
    <dbReference type="NCBI Taxonomy" id="670052"/>
    <lineage>
        <taxon>Bacteria</taxon>
        <taxon>Bacillati</taxon>
        <taxon>Actinomycetota</taxon>
        <taxon>Actinomycetes</taxon>
        <taxon>Micrococcales</taxon>
        <taxon>Microbacteriaceae</taxon>
        <taxon>Cryobacterium</taxon>
    </lineage>
</organism>
<dbReference type="InterPro" id="IPR004839">
    <property type="entry name" value="Aminotransferase_I/II_large"/>
</dbReference>
<dbReference type="OrthoDB" id="9813612at2"/>
<dbReference type="RefSeq" id="WP_110124912.1">
    <property type="nucleotide sequence ID" value="NZ_QHLY01000003.1"/>
</dbReference>
<evidence type="ECO:0000256" key="3">
    <source>
        <dbReference type="ARBA" id="ARBA00022679"/>
    </source>
</evidence>
<comment type="cofactor">
    <cofactor evidence="1 4">
        <name>pyridoxal 5'-phosphate</name>
        <dbReference type="ChEBI" id="CHEBI:597326"/>
    </cofactor>
</comment>
<evidence type="ECO:0000313" key="7">
    <source>
        <dbReference type="Proteomes" id="UP000246722"/>
    </source>
</evidence>
<gene>
    <name evidence="6" type="ORF">CTB96_00270</name>
</gene>
<dbReference type="AlphaFoldDB" id="A0A318A2U6"/>
<dbReference type="Gene3D" id="3.90.1150.10">
    <property type="entry name" value="Aspartate Aminotransferase, domain 1"/>
    <property type="match status" value="1"/>
</dbReference>
<dbReference type="InterPro" id="IPR015424">
    <property type="entry name" value="PyrdxlP-dep_Trfase"/>
</dbReference>
<evidence type="ECO:0000259" key="5">
    <source>
        <dbReference type="Pfam" id="PF00155"/>
    </source>
</evidence>
<dbReference type="PANTHER" id="PTHR42832:SF3">
    <property type="entry name" value="L-GLUTAMINE--4-(METHYLSULFANYL)-2-OXOBUTANOATE AMINOTRANSFERASE"/>
    <property type="match status" value="1"/>
</dbReference>
<feature type="domain" description="Aminotransferase class I/classII large" evidence="5">
    <location>
        <begin position="40"/>
        <end position="363"/>
    </location>
</feature>
<evidence type="ECO:0000313" key="6">
    <source>
        <dbReference type="EMBL" id="PXA73234.1"/>
    </source>
</evidence>
<name>A0A318A2U6_9MICO</name>
<evidence type="ECO:0000256" key="1">
    <source>
        <dbReference type="ARBA" id="ARBA00001933"/>
    </source>
</evidence>
<proteinExistence type="inferred from homology"/>
<dbReference type="NCBIfam" id="TIGR03539">
    <property type="entry name" value="DapC_actino"/>
    <property type="match status" value="1"/>
</dbReference>
<dbReference type="CDD" id="cd00609">
    <property type="entry name" value="AAT_like"/>
    <property type="match status" value="1"/>
</dbReference>
<dbReference type="GO" id="GO:0030170">
    <property type="term" value="F:pyridoxal phosphate binding"/>
    <property type="evidence" value="ECO:0007669"/>
    <property type="project" value="InterPro"/>
</dbReference>
<reference evidence="6 7" key="1">
    <citation type="submission" date="2018-05" db="EMBL/GenBank/DDBJ databases">
        <title>Genetic diversity of glacier-inhabiting Cryobacterium bacteria in China and description of Cryobacterium mengkeensis sp. nov. and Arthrobacter glacialis sp. nov.</title>
        <authorList>
            <person name="Liu Q."/>
            <person name="Xin Y.-H."/>
        </authorList>
    </citation>
    <scope>NUCLEOTIDE SEQUENCE [LARGE SCALE GENOMIC DNA]</scope>
    <source>
        <strain evidence="6 7">SK-1</strain>
    </source>
</reference>
<protein>
    <recommendedName>
        <fullName evidence="4">Aminotransferase</fullName>
        <ecNumber evidence="4">2.6.1.-</ecNumber>
    </recommendedName>
</protein>
<dbReference type="SUPFAM" id="SSF53383">
    <property type="entry name" value="PLP-dependent transferases"/>
    <property type="match status" value="1"/>
</dbReference>
<dbReference type="EMBL" id="QHLY01000003">
    <property type="protein sequence ID" value="PXA73234.1"/>
    <property type="molecule type" value="Genomic_DNA"/>
</dbReference>
<comment type="similarity">
    <text evidence="4">Belongs to the class-I pyridoxal-phosphate-dependent aminotransferase family.</text>
</comment>
<comment type="caution">
    <text evidence="6">The sequence shown here is derived from an EMBL/GenBank/DDBJ whole genome shotgun (WGS) entry which is preliminary data.</text>
</comment>
<dbReference type="Pfam" id="PF00155">
    <property type="entry name" value="Aminotran_1_2"/>
    <property type="match status" value="1"/>
</dbReference>
<dbReference type="Proteomes" id="UP000246722">
    <property type="component" value="Unassembled WGS sequence"/>
</dbReference>
<dbReference type="InterPro" id="IPR015422">
    <property type="entry name" value="PyrdxlP-dep_Trfase_small"/>
</dbReference>